<keyword evidence="7 8" id="KW-0067">ATP-binding</keyword>
<keyword evidence="3 8" id="KW-0641">Proline biosynthesis</keyword>
<keyword evidence="4 8" id="KW-0808">Transferase</keyword>
<dbReference type="InterPro" id="IPR036393">
    <property type="entry name" value="AceGlu_kinase-like_sf"/>
</dbReference>
<keyword evidence="1 8" id="KW-0963">Cytoplasm</keyword>
<dbReference type="InterPro" id="IPR011529">
    <property type="entry name" value="Glu_5kinase"/>
</dbReference>
<feature type="domain" description="Aspartate/glutamate/uridylate kinase" evidence="9">
    <location>
        <begin position="2"/>
        <end position="226"/>
    </location>
</feature>
<dbReference type="Pfam" id="PF00696">
    <property type="entry name" value="AA_kinase"/>
    <property type="match status" value="1"/>
</dbReference>
<evidence type="ECO:0000256" key="6">
    <source>
        <dbReference type="ARBA" id="ARBA00022777"/>
    </source>
</evidence>
<evidence type="ECO:0000313" key="11">
    <source>
        <dbReference type="Proteomes" id="UP000594749"/>
    </source>
</evidence>
<gene>
    <name evidence="8 10" type="primary">proB</name>
    <name evidence="10" type="ORF">IMC76_05090</name>
</gene>
<dbReference type="OrthoDB" id="9804434at2"/>
<evidence type="ECO:0000256" key="5">
    <source>
        <dbReference type="ARBA" id="ARBA00022741"/>
    </source>
</evidence>
<keyword evidence="5 8" id="KW-0547">Nucleotide-binding</keyword>
<feature type="binding site" evidence="8">
    <location>
        <position position="130"/>
    </location>
    <ligand>
        <name>substrate</name>
    </ligand>
</feature>
<feature type="binding site" evidence="8">
    <location>
        <position position="45"/>
    </location>
    <ligand>
        <name>substrate</name>
    </ligand>
</feature>
<feature type="binding site" evidence="8">
    <location>
        <begin position="204"/>
        <end position="210"/>
    </location>
    <ligand>
        <name>ATP</name>
        <dbReference type="ChEBI" id="CHEBI:30616"/>
    </ligand>
</feature>
<dbReference type="GO" id="GO:0055129">
    <property type="term" value="P:L-proline biosynthetic process"/>
    <property type="evidence" value="ECO:0007669"/>
    <property type="project" value="UniProtKB-UniRule"/>
</dbReference>
<dbReference type="EMBL" id="CP063078">
    <property type="protein sequence ID" value="QOQ86611.1"/>
    <property type="molecule type" value="Genomic_DNA"/>
</dbReference>
<evidence type="ECO:0000256" key="8">
    <source>
        <dbReference type="HAMAP-Rule" id="MF_00456"/>
    </source>
</evidence>
<feature type="binding site" evidence="8">
    <location>
        <position position="7"/>
    </location>
    <ligand>
        <name>ATP</name>
        <dbReference type="ChEBI" id="CHEBI:30616"/>
    </ligand>
</feature>
<dbReference type="InterPro" id="IPR019797">
    <property type="entry name" value="Glutamate_5-kinase_CS"/>
</dbReference>
<dbReference type="Gene3D" id="3.40.1160.10">
    <property type="entry name" value="Acetylglutamate kinase-like"/>
    <property type="match status" value="1"/>
</dbReference>
<evidence type="ECO:0000256" key="1">
    <source>
        <dbReference type="ARBA" id="ARBA00022490"/>
    </source>
</evidence>
<dbReference type="PANTHER" id="PTHR43654:SF3">
    <property type="entry name" value="GLUTAMATE 5-KINASE"/>
    <property type="match status" value="1"/>
</dbReference>
<dbReference type="GO" id="GO:0005829">
    <property type="term" value="C:cytosol"/>
    <property type="evidence" value="ECO:0007669"/>
    <property type="project" value="TreeGrafter"/>
</dbReference>
<dbReference type="GO" id="GO:0004349">
    <property type="term" value="F:glutamate 5-kinase activity"/>
    <property type="evidence" value="ECO:0007669"/>
    <property type="project" value="UniProtKB-UniRule"/>
</dbReference>
<evidence type="ECO:0000256" key="4">
    <source>
        <dbReference type="ARBA" id="ARBA00022679"/>
    </source>
</evidence>
<dbReference type="PRINTS" id="PR00474">
    <property type="entry name" value="GLU5KINASE"/>
</dbReference>
<comment type="similarity">
    <text evidence="8">Belongs to the glutamate 5-kinase family.</text>
</comment>
<comment type="catalytic activity">
    <reaction evidence="8">
        <text>L-glutamate + ATP = L-glutamyl 5-phosphate + ADP</text>
        <dbReference type="Rhea" id="RHEA:14877"/>
        <dbReference type="ChEBI" id="CHEBI:29985"/>
        <dbReference type="ChEBI" id="CHEBI:30616"/>
        <dbReference type="ChEBI" id="CHEBI:58274"/>
        <dbReference type="ChEBI" id="CHEBI:456216"/>
        <dbReference type="EC" id="2.7.2.11"/>
    </reaction>
</comment>
<dbReference type="HAMAP" id="MF_00456">
    <property type="entry name" value="ProB"/>
    <property type="match status" value="1"/>
</dbReference>
<dbReference type="UniPathway" id="UPA00098">
    <property type="reaction ID" value="UER00359"/>
</dbReference>
<comment type="pathway">
    <text evidence="8">Amino-acid biosynthesis; L-proline biosynthesis; L-glutamate 5-semialdehyde from L-glutamate: step 1/2.</text>
</comment>
<dbReference type="PROSITE" id="PS00902">
    <property type="entry name" value="GLUTAMATE_5_KINASE"/>
    <property type="match status" value="1"/>
</dbReference>
<dbReference type="InterPro" id="IPR001057">
    <property type="entry name" value="Glu/AcGlu_kinase"/>
</dbReference>
<dbReference type="CDD" id="cd04242">
    <property type="entry name" value="AAK_G5K_ProB"/>
    <property type="match status" value="1"/>
</dbReference>
<reference evidence="10 11" key="1">
    <citation type="submission" date="2020-10" db="EMBL/GenBank/DDBJ databases">
        <title>Campylobacter and Helicobacter PacBio genomes.</title>
        <authorList>
            <person name="Lane C."/>
        </authorList>
    </citation>
    <scope>NUCLEOTIDE SEQUENCE [LARGE SCALE GENOMIC DNA]</scope>
    <source>
        <strain evidence="10 11">2016D-0077</strain>
    </source>
</reference>
<evidence type="ECO:0000256" key="2">
    <source>
        <dbReference type="ARBA" id="ARBA00022605"/>
    </source>
</evidence>
<comment type="subcellular location">
    <subcellularLocation>
        <location evidence="8">Cytoplasm</location>
    </subcellularLocation>
</comment>
<dbReference type="InterPro" id="IPR041739">
    <property type="entry name" value="G5K_ProB"/>
</dbReference>
<dbReference type="FunFam" id="3.40.1160.10:FF:000006">
    <property type="entry name" value="Glutamate 5-kinase"/>
    <property type="match status" value="1"/>
</dbReference>
<evidence type="ECO:0000313" key="10">
    <source>
        <dbReference type="EMBL" id="QOQ86611.1"/>
    </source>
</evidence>
<accession>A0A7M1LE57</accession>
<evidence type="ECO:0000256" key="7">
    <source>
        <dbReference type="ARBA" id="ARBA00022840"/>
    </source>
</evidence>
<evidence type="ECO:0000256" key="3">
    <source>
        <dbReference type="ARBA" id="ARBA00022650"/>
    </source>
</evidence>
<dbReference type="NCBIfam" id="TIGR01027">
    <property type="entry name" value="proB"/>
    <property type="match status" value="1"/>
</dbReference>
<dbReference type="PANTHER" id="PTHR43654">
    <property type="entry name" value="GLUTAMATE 5-KINASE"/>
    <property type="match status" value="1"/>
</dbReference>
<feature type="binding site" evidence="8">
    <location>
        <position position="142"/>
    </location>
    <ligand>
        <name>substrate</name>
    </ligand>
</feature>
<dbReference type="RefSeq" id="WP_025802853.1">
    <property type="nucleotide sequence ID" value="NZ_CP053842.1"/>
</dbReference>
<name>A0A7M1LE57_9BACT</name>
<dbReference type="AlphaFoldDB" id="A0A7M1LE57"/>
<feature type="binding site" evidence="8">
    <location>
        <begin position="162"/>
        <end position="163"/>
    </location>
    <ligand>
        <name>ATP</name>
        <dbReference type="ChEBI" id="CHEBI:30616"/>
    </ligand>
</feature>
<keyword evidence="2 8" id="KW-0028">Amino-acid biosynthesis</keyword>
<proteinExistence type="inferred from homology"/>
<dbReference type="InterPro" id="IPR001048">
    <property type="entry name" value="Asp/Glu/Uridylate_kinase"/>
</dbReference>
<protein>
    <recommendedName>
        <fullName evidence="8">Glutamate 5-kinase</fullName>
        <ecNumber evidence="8">2.7.2.11</ecNumber>
    </recommendedName>
    <alternativeName>
        <fullName evidence="8">Gamma-glutamyl kinase</fullName>
        <shortName evidence="8">GK</shortName>
    </alternativeName>
</protein>
<dbReference type="SUPFAM" id="SSF53633">
    <property type="entry name" value="Carbamate kinase-like"/>
    <property type="match status" value="1"/>
</dbReference>
<sequence length="255" mass="28251">MKRVVIKVGSHVLCENSTISHKRFEALCGFLAKVFTKYEIILVSSGAIAVARTIVDIKKDSITNRQALAAIGQPYLMEIYENLMKNRGINVAQILLTASDFDSRKKTQYAKNVIDKLCEHKILPIINENDTIGIEEILFGDNDRLSASVAHYFGADMLVILSDIDGYYTADPRFDKSATIRKTVFNLTKEELSQKAEAGSDFGSGGIVTKLKAADFLMEKNLDMFLASGFDLTVATTFLMDQKQIGGTLFKGKNE</sequence>
<dbReference type="Proteomes" id="UP000594749">
    <property type="component" value="Chromosome"/>
</dbReference>
<dbReference type="GO" id="GO:0005524">
    <property type="term" value="F:ATP binding"/>
    <property type="evidence" value="ECO:0007669"/>
    <property type="project" value="UniProtKB-KW"/>
</dbReference>
<dbReference type="PIRSF" id="PIRSF000729">
    <property type="entry name" value="GK"/>
    <property type="match status" value="1"/>
</dbReference>
<comment type="function">
    <text evidence="8">Catalyzes the transfer of a phosphate group to glutamate to form L-glutamate 5-phosphate.</text>
</comment>
<dbReference type="InterPro" id="IPR005715">
    <property type="entry name" value="Glu_5kinase/COase_Synthase"/>
</dbReference>
<keyword evidence="6 8" id="KW-0418">Kinase</keyword>
<organism evidence="10 11">
    <name type="scientific">Campylobacter corcagiensis</name>
    <dbReference type="NCBI Taxonomy" id="1448857"/>
    <lineage>
        <taxon>Bacteria</taxon>
        <taxon>Pseudomonadati</taxon>
        <taxon>Campylobacterota</taxon>
        <taxon>Epsilonproteobacteria</taxon>
        <taxon>Campylobacterales</taxon>
        <taxon>Campylobacteraceae</taxon>
        <taxon>Campylobacter</taxon>
    </lineage>
</organism>
<evidence type="ECO:0000259" key="9">
    <source>
        <dbReference type="Pfam" id="PF00696"/>
    </source>
</evidence>
<keyword evidence="11" id="KW-1185">Reference proteome</keyword>
<dbReference type="EC" id="2.7.2.11" evidence="8"/>